<dbReference type="AlphaFoldDB" id="A0A5N6KZL9"/>
<evidence type="ECO:0000313" key="2">
    <source>
        <dbReference type="EMBL" id="KAB8360957.1"/>
    </source>
</evidence>
<feature type="region of interest" description="Disordered" evidence="1">
    <location>
        <begin position="210"/>
        <end position="244"/>
    </location>
</feature>
<protein>
    <recommendedName>
        <fullName evidence="4">Chitin-binding type-4 domain-containing protein</fullName>
    </recommendedName>
</protein>
<organism evidence="2 3">
    <name type="scientific">Carpinus fangiana</name>
    <dbReference type="NCBI Taxonomy" id="176857"/>
    <lineage>
        <taxon>Eukaryota</taxon>
        <taxon>Viridiplantae</taxon>
        <taxon>Streptophyta</taxon>
        <taxon>Embryophyta</taxon>
        <taxon>Tracheophyta</taxon>
        <taxon>Spermatophyta</taxon>
        <taxon>Magnoliopsida</taxon>
        <taxon>eudicotyledons</taxon>
        <taxon>Gunneridae</taxon>
        <taxon>Pentapetalae</taxon>
        <taxon>rosids</taxon>
        <taxon>fabids</taxon>
        <taxon>Fagales</taxon>
        <taxon>Betulaceae</taxon>
        <taxon>Carpinus</taxon>
    </lineage>
</organism>
<reference evidence="2 3" key="1">
    <citation type="submission" date="2019-06" db="EMBL/GenBank/DDBJ databases">
        <title>A chromosomal-level reference genome of Carpinus fangiana (Coryloideae, Betulaceae).</title>
        <authorList>
            <person name="Yang X."/>
            <person name="Wang Z."/>
            <person name="Zhang L."/>
            <person name="Hao G."/>
            <person name="Liu J."/>
            <person name="Yang Y."/>
        </authorList>
    </citation>
    <scope>NUCLEOTIDE SEQUENCE [LARGE SCALE GENOMIC DNA]</scope>
    <source>
        <strain evidence="2">Cfa_2016G</strain>
        <tissue evidence="2">Leaf</tissue>
    </source>
</reference>
<dbReference type="OrthoDB" id="2342176at2759"/>
<proteinExistence type="predicted"/>
<sequence length="244" mass="26375">MCGSLVAAHMEMITPFAIKSQYDPEQVEADKEYSMTSPLLADGSNFPCKGFQNDASRHTTAGYTAGLNYQLALKGTATHEGGSCQISLSYDNGKTFRVIKSMIGGCPLVSEYDFTVPAYAPNGTALLAWTWENHTGNREFYMNCAQVDISSDIPLSSASAMTSSNERRSKARRQQGSFTQWSDLPYIWKANVPTVNDCVTEEGVNYIYPNPGPDVAYGGGESADSPVTPGNCDSPDPAGPTYQK</sequence>
<evidence type="ECO:0000256" key="1">
    <source>
        <dbReference type="SAM" id="MobiDB-lite"/>
    </source>
</evidence>
<keyword evidence="3" id="KW-1185">Reference proteome</keyword>
<evidence type="ECO:0008006" key="4">
    <source>
        <dbReference type="Google" id="ProtNLM"/>
    </source>
</evidence>
<comment type="caution">
    <text evidence="2">The sequence shown here is derived from an EMBL/GenBank/DDBJ whole genome shotgun (WGS) entry which is preliminary data.</text>
</comment>
<dbReference type="PANTHER" id="PTHR36182:SF1">
    <property type="entry name" value="PROTEIN, PUTATIVE (AFU_ORTHOLOGUE AFUA_6G10930)-RELATED"/>
    <property type="match status" value="1"/>
</dbReference>
<dbReference type="PANTHER" id="PTHR36182">
    <property type="entry name" value="PROTEIN, PUTATIVE (AFU_ORTHOLOGUE AFUA_6G10930)-RELATED"/>
    <property type="match status" value="1"/>
</dbReference>
<dbReference type="Proteomes" id="UP000327013">
    <property type="component" value="Unassembled WGS sequence"/>
</dbReference>
<dbReference type="Gene3D" id="2.70.50.70">
    <property type="match status" value="1"/>
</dbReference>
<gene>
    <name evidence="2" type="ORF">FH972_024689</name>
</gene>
<dbReference type="EMBL" id="VIBQ01000017">
    <property type="protein sequence ID" value="KAB8360957.1"/>
    <property type="molecule type" value="Genomic_DNA"/>
</dbReference>
<name>A0A5N6KZL9_9ROSI</name>
<accession>A0A5N6KZL9</accession>
<evidence type="ECO:0000313" key="3">
    <source>
        <dbReference type="Proteomes" id="UP000327013"/>
    </source>
</evidence>